<name>A0ABZ1WAJ6_9ACTN</name>
<organism evidence="2 3">
    <name type="scientific">Kitasatospora herbaricolor</name>
    <dbReference type="NCBI Taxonomy" id="68217"/>
    <lineage>
        <taxon>Bacteria</taxon>
        <taxon>Bacillati</taxon>
        <taxon>Actinomycetota</taxon>
        <taxon>Actinomycetes</taxon>
        <taxon>Kitasatosporales</taxon>
        <taxon>Streptomycetaceae</taxon>
        <taxon>Kitasatospora</taxon>
    </lineage>
</organism>
<dbReference type="SMART" id="SM01040">
    <property type="entry name" value="Bro-N"/>
    <property type="match status" value="1"/>
</dbReference>
<dbReference type="PANTHER" id="PTHR36180">
    <property type="entry name" value="DNA-BINDING PROTEIN-RELATED-RELATED"/>
    <property type="match status" value="1"/>
</dbReference>
<dbReference type="InterPro" id="IPR003497">
    <property type="entry name" value="BRO_N_domain"/>
</dbReference>
<keyword evidence="3" id="KW-1185">Reference proteome</keyword>
<evidence type="ECO:0000313" key="2">
    <source>
        <dbReference type="EMBL" id="WUS57798.1"/>
    </source>
</evidence>
<reference evidence="2 3" key="1">
    <citation type="submission" date="2022-10" db="EMBL/GenBank/DDBJ databases">
        <title>The complete genomes of actinobacterial strains from the NBC collection.</title>
        <authorList>
            <person name="Joergensen T.S."/>
            <person name="Alvarez Arevalo M."/>
            <person name="Sterndorff E.B."/>
            <person name="Faurdal D."/>
            <person name="Vuksanovic O."/>
            <person name="Mourched A.-S."/>
            <person name="Charusanti P."/>
            <person name="Shaw S."/>
            <person name="Blin K."/>
            <person name="Weber T."/>
        </authorList>
    </citation>
    <scope>NUCLEOTIDE SEQUENCE [LARGE SCALE GENOMIC DNA]</scope>
    <source>
        <strain evidence="2 3">NBC_01247</strain>
    </source>
</reference>
<dbReference type="Pfam" id="PF02498">
    <property type="entry name" value="Bro-N"/>
    <property type="match status" value="1"/>
</dbReference>
<accession>A0ABZ1WAJ6</accession>
<evidence type="ECO:0000313" key="3">
    <source>
        <dbReference type="Proteomes" id="UP001432014"/>
    </source>
</evidence>
<protein>
    <submittedName>
        <fullName evidence="2">Bro-N domain-containing protein</fullName>
    </submittedName>
</protein>
<dbReference type="Proteomes" id="UP001432014">
    <property type="component" value="Chromosome"/>
</dbReference>
<evidence type="ECO:0000259" key="1">
    <source>
        <dbReference type="PROSITE" id="PS51750"/>
    </source>
</evidence>
<proteinExistence type="predicted"/>
<dbReference type="RefSeq" id="WP_329496406.1">
    <property type="nucleotide sequence ID" value="NZ_CP108460.1"/>
</dbReference>
<gene>
    <name evidence="2" type="ORF">OG469_21160</name>
</gene>
<sequence length="277" mass="29959">MDEEMVLVRTSFPVTGQPIRVVLIDGAPWCVTADVCKALGRENPSRANRIVEPAHARVVNTRLITLTSSTGTGVSAGGNAYERGNPMINVVSEAGLYTLIMRSNKPAAKAFQEWVTRDLLPSIRRGDTDVPVQQRRMAQSLAEAVGQRVEIVAEVGADGSLGVHVRSDGTVHCRHGEMEFRVPSREEDSGPPFGAWFSCPSVERVGISGGRAIPRCAKLKLVDLIRLLAPAPAVPDPADTAEGVLMVEMQRHEARAHGTARQIAELMRALEEDLGEE</sequence>
<dbReference type="PROSITE" id="PS51750">
    <property type="entry name" value="BRO_N"/>
    <property type="match status" value="1"/>
</dbReference>
<dbReference type="EMBL" id="CP108482">
    <property type="protein sequence ID" value="WUS57798.1"/>
    <property type="molecule type" value="Genomic_DNA"/>
</dbReference>
<dbReference type="PANTHER" id="PTHR36180:SF2">
    <property type="entry name" value="BRO FAMILY PROTEIN"/>
    <property type="match status" value="1"/>
</dbReference>
<feature type="domain" description="Bro-N" evidence="1">
    <location>
        <begin position="5"/>
        <end position="127"/>
    </location>
</feature>